<gene>
    <name evidence="3" type="ORF">ALQ28_00017</name>
</gene>
<feature type="domain" description="Transposon Tn7 transposition protein TnsD C-terminal" evidence="2">
    <location>
        <begin position="307"/>
        <end position="365"/>
    </location>
</feature>
<protein>
    <submittedName>
        <fullName evidence="3">Transposition protein, TnsD-related protein</fullName>
    </submittedName>
</protein>
<dbReference type="Pfam" id="PF06527">
    <property type="entry name" value="TniQ"/>
    <property type="match status" value="1"/>
</dbReference>
<proteinExistence type="predicted"/>
<feature type="domain" description="Transposon Tn7 transposition protein TnsD C-terminal" evidence="2">
    <location>
        <begin position="405"/>
        <end position="570"/>
    </location>
</feature>
<dbReference type="InterPro" id="IPR032750">
    <property type="entry name" value="TnsD_C"/>
</dbReference>
<evidence type="ECO:0000313" key="3">
    <source>
        <dbReference type="EMBL" id="RMP07229.1"/>
    </source>
</evidence>
<dbReference type="EMBL" id="RBQG01000313">
    <property type="protein sequence ID" value="RMP07229.1"/>
    <property type="molecule type" value="Genomic_DNA"/>
</dbReference>
<evidence type="ECO:0000313" key="4">
    <source>
        <dbReference type="Proteomes" id="UP000267908"/>
    </source>
</evidence>
<dbReference type="Pfam" id="PF15978">
    <property type="entry name" value="TnsD"/>
    <property type="match status" value="2"/>
</dbReference>
<evidence type="ECO:0000259" key="1">
    <source>
        <dbReference type="Pfam" id="PF06527"/>
    </source>
</evidence>
<dbReference type="Proteomes" id="UP000267908">
    <property type="component" value="Unassembled WGS sequence"/>
</dbReference>
<dbReference type="InterPro" id="IPR009492">
    <property type="entry name" value="TniQ"/>
</dbReference>
<organism evidence="3 4">
    <name type="scientific">Pseudomonas syringae pv. delphinii</name>
    <dbReference type="NCBI Taxonomy" id="192088"/>
    <lineage>
        <taxon>Bacteria</taxon>
        <taxon>Pseudomonadati</taxon>
        <taxon>Pseudomonadota</taxon>
        <taxon>Gammaproteobacteria</taxon>
        <taxon>Pseudomonadales</taxon>
        <taxon>Pseudomonadaceae</taxon>
        <taxon>Pseudomonas</taxon>
    </lineage>
</organism>
<dbReference type="AlphaFoldDB" id="A0A3M4AJZ4"/>
<evidence type="ECO:0000259" key="2">
    <source>
        <dbReference type="Pfam" id="PF15978"/>
    </source>
</evidence>
<comment type="caution">
    <text evidence="3">The sequence shown here is derived from an EMBL/GenBank/DDBJ whole genome shotgun (WGS) entry which is preliminary data.</text>
</comment>
<name>A0A3M4AJZ4_9PSED</name>
<feature type="domain" description="TniQ" evidence="1">
    <location>
        <begin position="71"/>
        <end position="222"/>
    </location>
</feature>
<accession>A0A3M4AJZ4</accession>
<reference evidence="3 4" key="1">
    <citation type="submission" date="2018-08" db="EMBL/GenBank/DDBJ databases">
        <title>Recombination of ecologically and evolutionarily significant loci maintains genetic cohesion in the Pseudomonas syringae species complex.</title>
        <authorList>
            <person name="Dillon M."/>
            <person name="Thakur S."/>
            <person name="Almeida R.N.D."/>
            <person name="Weir B.S."/>
            <person name="Guttman D.S."/>
        </authorList>
    </citation>
    <scope>NUCLEOTIDE SEQUENCE [LARGE SCALE GENOMIC DNA]</scope>
    <source>
        <strain evidence="3 4">ICMP 4330</strain>
    </source>
</reference>
<sequence>MRGLFAGFCLVCGQLFKLSTFLIPFCRNHLCFIFLFNRNRASRRPKLIDPESFGRPAMATFLTLPAPRVLWLPGESFFSLCSRQHVCSGNLSPKITSESLFGLWHRSIKHDLPCGMRAFEERTGGFWGGADSILTERTILPLFAPFQSEITMLSAIETLKGNQLGALKYRLGLVTGGFGAEHPLKGCPECLDEDMSITGVPYWHLAHQYPGVLLCPVHGSLLRECTHNRHWCGRFSWNLPSREIFRAPLIAELGEGDRALLRTLGQAAVDLAALGFKKWFEPSVVSRTYRQHVNRAALFKDHVATLRRFHPFEGLPSSNQEAEVFVAQMTRKPRGHCHPLKHLLMITWLFENVQSFSEHYRRTASSMQLPRLVAANPCASVEETSISPPSIGTLRPKKLIAHIRSQLIEQLAQGLSKPAICATFSVTISTVNKLLRAQPELKAAWEKARFDTQLESCRHVWNTLRSVHSDKGTKALRACSPATYAWLYRNDRHWLKAHVAMQKGVRVRETALVDWDERDLRLRELVEANLRQAYAAGAQGSRLSRSSLFALVPTLASCLEKYGRYSRTRAYVSALLDVKPRVQSEIEKGEAHQSMPQLYLGQV</sequence>